<dbReference type="Proteomes" id="UP000724874">
    <property type="component" value="Unassembled WGS sequence"/>
</dbReference>
<feature type="compositionally biased region" description="Basic and acidic residues" evidence="2">
    <location>
        <begin position="54"/>
        <end position="82"/>
    </location>
</feature>
<name>A0A9P5NPM3_GYMJU</name>
<organism evidence="3 4">
    <name type="scientific">Gymnopilus junonius</name>
    <name type="common">Spectacular rustgill mushroom</name>
    <name type="synonym">Gymnopilus spectabilis subsp. junonius</name>
    <dbReference type="NCBI Taxonomy" id="109634"/>
    <lineage>
        <taxon>Eukaryota</taxon>
        <taxon>Fungi</taxon>
        <taxon>Dikarya</taxon>
        <taxon>Basidiomycota</taxon>
        <taxon>Agaricomycotina</taxon>
        <taxon>Agaricomycetes</taxon>
        <taxon>Agaricomycetidae</taxon>
        <taxon>Agaricales</taxon>
        <taxon>Agaricineae</taxon>
        <taxon>Hymenogastraceae</taxon>
        <taxon>Gymnopilus</taxon>
    </lineage>
</organism>
<feature type="region of interest" description="Disordered" evidence="2">
    <location>
        <begin position="1"/>
        <end position="85"/>
    </location>
</feature>
<feature type="compositionally biased region" description="Polar residues" evidence="2">
    <location>
        <begin position="19"/>
        <end position="28"/>
    </location>
</feature>
<accession>A0A9P5NPM3</accession>
<gene>
    <name evidence="3" type="ORF">CPB84DRAFT_1747310</name>
</gene>
<feature type="coiled-coil region" evidence="1">
    <location>
        <begin position="150"/>
        <end position="177"/>
    </location>
</feature>
<evidence type="ECO:0000313" key="3">
    <source>
        <dbReference type="EMBL" id="KAF8900859.1"/>
    </source>
</evidence>
<comment type="caution">
    <text evidence="3">The sequence shown here is derived from an EMBL/GenBank/DDBJ whole genome shotgun (WGS) entry which is preliminary data.</text>
</comment>
<proteinExistence type="predicted"/>
<feature type="coiled-coil region" evidence="1">
    <location>
        <begin position="240"/>
        <end position="325"/>
    </location>
</feature>
<keyword evidence="4" id="KW-1185">Reference proteome</keyword>
<dbReference type="EMBL" id="JADNYJ010000045">
    <property type="protein sequence ID" value="KAF8900859.1"/>
    <property type="molecule type" value="Genomic_DNA"/>
</dbReference>
<protein>
    <submittedName>
        <fullName evidence="3">Uncharacterized protein</fullName>
    </submittedName>
</protein>
<evidence type="ECO:0000256" key="2">
    <source>
        <dbReference type="SAM" id="MobiDB-lite"/>
    </source>
</evidence>
<evidence type="ECO:0000313" key="4">
    <source>
        <dbReference type="Proteomes" id="UP000724874"/>
    </source>
</evidence>
<dbReference type="AlphaFoldDB" id="A0A9P5NPM3"/>
<evidence type="ECO:0000256" key="1">
    <source>
        <dbReference type="SAM" id="Coils"/>
    </source>
</evidence>
<sequence>MAPSHHSSSSKKNRLRPYNSPSNSQGAGPSNGRGRPPKRTRSPSFALPSLRKSFRAEADRPLRPIPREHRIDGHDDGSEPHTENLFQDTGLSFAKSMESALALARHRLANAVITPPQKKEYPPDHWNKVVMEDTRHRVVEAVLRKNLKAKTAQRQRCRKIRKRHEKAEREQQEAEACQVHCKEEDDDKEVLEALLGADYTQEAVSHPAQGVREAAARVAPYKQEVDEAAVAKALHDQEVARRHQDEARLYQEESEAAVRKAQQQAECAQKELERLAAEAHAQSAALQTALKNLKADSAKARDDLVRSMNEQMTAVAREYTEMQNRVLETQHAYLGEQARANAAEETLRQALFLGDAPTRAPSLSFTGDSSMASMPSLSSAASFKRALNLSISPSLVVMGMLLRFRRSELSLPVATRIFSRKPIVGASLVTALPLPSMTELDDRNHILLQARSRSSDSRDDGMGFVSEIII</sequence>
<keyword evidence="1" id="KW-0175">Coiled coil</keyword>
<reference evidence="3" key="1">
    <citation type="submission" date="2020-11" db="EMBL/GenBank/DDBJ databases">
        <authorList>
            <consortium name="DOE Joint Genome Institute"/>
            <person name="Ahrendt S."/>
            <person name="Riley R."/>
            <person name="Andreopoulos W."/>
            <person name="LaButti K."/>
            <person name="Pangilinan J."/>
            <person name="Ruiz-duenas F.J."/>
            <person name="Barrasa J.M."/>
            <person name="Sanchez-Garcia M."/>
            <person name="Camarero S."/>
            <person name="Miyauchi S."/>
            <person name="Serrano A."/>
            <person name="Linde D."/>
            <person name="Babiker R."/>
            <person name="Drula E."/>
            <person name="Ayuso-Fernandez I."/>
            <person name="Pacheco R."/>
            <person name="Padilla G."/>
            <person name="Ferreira P."/>
            <person name="Barriuso J."/>
            <person name="Kellner H."/>
            <person name="Castanera R."/>
            <person name="Alfaro M."/>
            <person name="Ramirez L."/>
            <person name="Pisabarro A.G."/>
            <person name="Kuo A."/>
            <person name="Tritt A."/>
            <person name="Lipzen A."/>
            <person name="He G."/>
            <person name="Yan M."/>
            <person name="Ng V."/>
            <person name="Cullen D."/>
            <person name="Martin F."/>
            <person name="Rosso M.-N."/>
            <person name="Henrissat B."/>
            <person name="Hibbett D."/>
            <person name="Martinez A.T."/>
            <person name="Grigoriev I.V."/>
        </authorList>
    </citation>
    <scope>NUCLEOTIDE SEQUENCE</scope>
    <source>
        <strain evidence="3">AH 44721</strain>
    </source>
</reference>